<evidence type="ECO:0000256" key="8">
    <source>
        <dbReference type="ARBA" id="ARBA00023235"/>
    </source>
</evidence>
<reference evidence="12" key="1">
    <citation type="submission" date="2023-07" db="EMBL/GenBank/DDBJ databases">
        <title>Genomic Encyclopedia of Type Strains, Phase IV (KMG-IV): sequencing the most valuable type-strain genomes for metagenomic binning, comparative biology and taxonomic classification.</title>
        <authorList>
            <person name="Goeker M."/>
        </authorList>
    </citation>
    <scope>NUCLEOTIDE SEQUENCE</scope>
    <source>
        <strain evidence="12">DSM 26174</strain>
    </source>
</reference>
<evidence type="ECO:0000256" key="5">
    <source>
        <dbReference type="ARBA" id="ARBA00016902"/>
    </source>
</evidence>
<dbReference type="PANTHER" id="PTHR30560">
    <property type="entry name" value="TRIGGER FACTOR CHAPERONE AND PEPTIDYL-PROLYL CIS/TRANS ISOMERASE"/>
    <property type="match status" value="1"/>
</dbReference>
<dbReference type="GO" id="GO:0044183">
    <property type="term" value="F:protein folding chaperone"/>
    <property type="evidence" value="ECO:0007669"/>
    <property type="project" value="TreeGrafter"/>
</dbReference>
<dbReference type="EC" id="5.2.1.8" evidence="4"/>
<evidence type="ECO:0000313" key="13">
    <source>
        <dbReference type="Proteomes" id="UP001185092"/>
    </source>
</evidence>
<dbReference type="GO" id="GO:0043022">
    <property type="term" value="F:ribosome binding"/>
    <property type="evidence" value="ECO:0007669"/>
    <property type="project" value="TreeGrafter"/>
</dbReference>
<proteinExistence type="inferred from homology"/>
<dbReference type="SUPFAM" id="SSF102735">
    <property type="entry name" value="Trigger factor ribosome-binding domain"/>
    <property type="match status" value="1"/>
</dbReference>
<dbReference type="GO" id="GO:0003755">
    <property type="term" value="F:peptidyl-prolyl cis-trans isomerase activity"/>
    <property type="evidence" value="ECO:0007669"/>
    <property type="project" value="UniProtKB-KW"/>
</dbReference>
<dbReference type="GO" id="GO:0015031">
    <property type="term" value="P:protein transport"/>
    <property type="evidence" value="ECO:0007669"/>
    <property type="project" value="InterPro"/>
</dbReference>
<dbReference type="Proteomes" id="UP001185092">
    <property type="component" value="Unassembled WGS sequence"/>
</dbReference>
<protein>
    <recommendedName>
        <fullName evidence="5">Trigger factor</fullName>
        <ecNumber evidence="4">5.2.1.8</ecNumber>
    </recommendedName>
    <alternativeName>
        <fullName evidence="9">PPIase</fullName>
    </alternativeName>
</protein>
<evidence type="ECO:0000256" key="6">
    <source>
        <dbReference type="ARBA" id="ARBA00023110"/>
    </source>
</evidence>
<keyword evidence="6" id="KW-0697">Rotamase</keyword>
<evidence type="ECO:0000256" key="3">
    <source>
        <dbReference type="ARBA" id="ARBA00005464"/>
    </source>
</evidence>
<dbReference type="Pfam" id="PF05698">
    <property type="entry name" value="Trigger_C"/>
    <property type="match status" value="1"/>
</dbReference>
<evidence type="ECO:0000256" key="9">
    <source>
        <dbReference type="ARBA" id="ARBA00029986"/>
    </source>
</evidence>
<dbReference type="PANTHER" id="PTHR30560:SF3">
    <property type="entry name" value="TRIGGER FACTOR-LIKE PROTEIN TIG, CHLOROPLASTIC"/>
    <property type="match status" value="1"/>
</dbReference>
<dbReference type="InterPro" id="IPR037041">
    <property type="entry name" value="Trigger_fac_C_sf"/>
</dbReference>
<dbReference type="Gene3D" id="1.10.3120.10">
    <property type="entry name" value="Trigger factor, C-terminal domain"/>
    <property type="match status" value="1"/>
</dbReference>
<dbReference type="GO" id="GO:0005737">
    <property type="term" value="C:cytoplasm"/>
    <property type="evidence" value="ECO:0007669"/>
    <property type="project" value="UniProtKB-SubCell"/>
</dbReference>
<comment type="subcellular location">
    <subcellularLocation>
        <location evidence="2">Cytoplasm</location>
    </subcellularLocation>
</comment>
<dbReference type="SUPFAM" id="SSF109998">
    <property type="entry name" value="Triger factor/SurA peptide-binding domain-like"/>
    <property type="match status" value="1"/>
</dbReference>
<dbReference type="GO" id="GO:0043335">
    <property type="term" value="P:protein unfolding"/>
    <property type="evidence" value="ECO:0007669"/>
    <property type="project" value="TreeGrafter"/>
</dbReference>
<dbReference type="InterPro" id="IPR027304">
    <property type="entry name" value="Trigger_fact/SurA_dom_sf"/>
</dbReference>
<organism evidence="12 13">
    <name type="scientific">Aureibacter tunicatorum</name>
    <dbReference type="NCBI Taxonomy" id="866807"/>
    <lineage>
        <taxon>Bacteria</taxon>
        <taxon>Pseudomonadati</taxon>
        <taxon>Bacteroidota</taxon>
        <taxon>Cytophagia</taxon>
        <taxon>Cytophagales</taxon>
        <taxon>Persicobacteraceae</taxon>
        <taxon>Aureibacter</taxon>
    </lineage>
</organism>
<keyword evidence="7" id="KW-0143">Chaperone</keyword>
<sequence length="441" mass="50841">MDITLDKSAANETSIKLKIVEADYQPGVENRAKEYSKKANIKGFRPGKVPVGMIKKMYGASLLVDEINELVSKSLNSYIQDNKLNIIGEPLPVVNEEIDFKTQKEFEFEYEIGLVEEFSVNLAQKADQYEIQVADEDIEKTIDELKIQMGERSTPDEVSEEDNVYGEISLPGEEEPVKVLVDVSDLATKTGKSIFVDMKKEESKTFDIRKAYRSNEKLANFLNRTEEEVKEIEGDVEFKVLNISRTVPAEINQEFFDKALGKDQVTNEEEFRAKLKELLGENYNRETEAYAEKNLRDELVKNTEITLPQTFFKKWLLASQKDLTEEKVDADFDKYIEELKWMLISDKIVMDNNIEINNSDIQEMAAEQIKQQFLQYGLPPEQLEENLAGFVDNYLKAENGQNYMNIMQQLKFSKVIEKVKEASEINKKETTVDEFKEIINN</sequence>
<comment type="similarity">
    <text evidence="3">Belongs to the FKBP-type PPIase family. Tig subfamily.</text>
</comment>
<dbReference type="EMBL" id="JAVDQD010000006">
    <property type="protein sequence ID" value="MDR6240885.1"/>
    <property type="molecule type" value="Genomic_DNA"/>
</dbReference>
<evidence type="ECO:0000259" key="10">
    <source>
        <dbReference type="Pfam" id="PF05697"/>
    </source>
</evidence>
<evidence type="ECO:0000256" key="7">
    <source>
        <dbReference type="ARBA" id="ARBA00023186"/>
    </source>
</evidence>
<gene>
    <name evidence="12" type="ORF">HNQ88_003961</name>
</gene>
<evidence type="ECO:0000259" key="11">
    <source>
        <dbReference type="Pfam" id="PF05698"/>
    </source>
</evidence>
<keyword evidence="13" id="KW-1185">Reference proteome</keyword>
<feature type="domain" description="Trigger factor C-terminal" evidence="11">
    <location>
        <begin position="269"/>
        <end position="387"/>
    </location>
</feature>
<accession>A0AAE3XRZ3</accession>
<dbReference type="InterPro" id="IPR008881">
    <property type="entry name" value="Trigger_fac_ribosome-bd_bac"/>
</dbReference>
<dbReference type="Pfam" id="PF05697">
    <property type="entry name" value="Trigger_N"/>
    <property type="match status" value="1"/>
</dbReference>
<dbReference type="InterPro" id="IPR036611">
    <property type="entry name" value="Trigger_fac_ribosome-bd_sf"/>
</dbReference>
<evidence type="ECO:0000313" key="12">
    <source>
        <dbReference type="EMBL" id="MDR6240885.1"/>
    </source>
</evidence>
<dbReference type="GO" id="GO:0051083">
    <property type="term" value="P:'de novo' cotranslational protein folding"/>
    <property type="evidence" value="ECO:0007669"/>
    <property type="project" value="TreeGrafter"/>
</dbReference>
<dbReference type="AlphaFoldDB" id="A0AAE3XRZ3"/>
<feature type="domain" description="Trigger factor ribosome-binding bacterial" evidence="10">
    <location>
        <begin position="1"/>
        <end position="145"/>
    </location>
</feature>
<comment type="catalytic activity">
    <reaction evidence="1">
        <text>[protein]-peptidylproline (omega=180) = [protein]-peptidylproline (omega=0)</text>
        <dbReference type="Rhea" id="RHEA:16237"/>
        <dbReference type="Rhea" id="RHEA-COMP:10747"/>
        <dbReference type="Rhea" id="RHEA-COMP:10748"/>
        <dbReference type="ChEBI" id="CHEBI:83833"/>
        <dbReference type="ChEBI" id="CHEBI:83834"/>
        <dbReference type="EC" id="5.2.1.8"/>
    </reaction>
</comment>
<keyword evidence="8" id="KW-0413">Isomerase</keyword>
<evidence type="ECO:0000256" key="2">
    <source>
        <dbReference type="ARBA" id="ARBA00004496"/>
    </source>
</evidence>
<dbReference type="Gene3D" id="3.30.70.1050">
    <property type="entry name" value="Trigger factor ribosome-binding domain"/>
    <property type="match status" value="1"/>
</dbReference>
<evidence type="ECO:0000256" key="4">
    <source>
        <dbReference type="ARBA" id="ARBA00013194"/>
    </source>
</evidence>
<comment type="caution">
    <text evidence="12">The sequence shown here is derived from an EMBL/GenBank/DDBJ whole genome shotgun (WGS) entry which is preliminary data.</text>
</comment>
<evidence type="ECO:0000256" key="1">
    <source>
        <dbReference type="ARBA" id="ARBA00000971"/>
    </source>
</evidence>
<name>A0AAE3XRZ3_9BACT</name>
<dbReference type="InterPro" id="IPR005215">
    <property type="entry name" value="Trig_fac"/>
</dbReference>
<dbReference type="InterPro" id="IPR008880">
    <property type="entry name" value="Trigger_fac_C"/>
</dbReference>
<dbReference type="RefSeq" id="WP_309941233.1">
    <property type="nucleotide sequence ID" value="NZ_AP025305.1"/>
</dbReference>